<reference evidence="7 8" key="1">
    <citation type="submission" date="2018-10" db="EMBL/GenBank/DDBJ databases">
        <title>Complete genome sequence of Malassezia restricta CBS 7877.</title>
        <authorList>
            <person name="Morand S.C."/>
            <person name="Bertignac M."/>
            <person name="Iltis A."/>
            <person name="Kolder I."/>
            <person name="Pirovano W."/>
            <person name="Jourdain R."/>
            <person name="Clavaud C."/>
        </authorList>
    </citation>
    <scope>NUCLEOTIDE SEQUENCE [LARGE SCALE GENOMIC DNA]</scope>
    <source>
        <strain evidence="7 8">CBS 7877</strain>
    </source>
</reference>
<accession>A0A3G2RZ20</accession>
<dbReference type="SUPFAM" id="SSF48439">
    <property type="entry name" value="Protein prenylyltransferase"/>
    <property type="match status" value="1"/>
</dbReference>
<evidence type="ECO:0000256" key="2">
    <source>
        <dbReference type="ARBA" id="ARBA00022602"/>
    </source>
</evidence>
<dbReference type="InterPro" id="IPR002088">
    <property type="entry name" value="Prenyl_trans_a"/>
</dbReference>
<organism evidence="7 8">
    <name type="scientific">Malassezia restricta (strain ATCC 96810 / NBRC 103918 / CBS 7877)</name>
    <name type="common">Seborrheic dermatitis infection agent</name>
    <dbReference type="NCBI Taxonomy" id="425264"/>
    <lineage>
        <taxon>Eukaryota</taxon>
        <taxon>Fungi</taxon>
        <taxon>Dikarya</taxon>
        <taxon>Basidiomycota</taxon>
        <taxon>Ustilaginomycotina</taxon>
        <taxon>Malasseziomycetes</taxon>
        <taxon>Malasseziales</taxon>
        <taxon>Malasseziaceae</taxon>
        <taxon>Malassezia</taxon>
    </lineage>
</organism>
<dbReference type="PROSITE" id="PS51147">
    <property type="entry name" value="PFTA"/>
    <property type="match status" value="5"/>
</dbReference>
<keyword evidence="2 6" id="KW-0637">Prenyltransferase</keyword>
<evidence type="ECO:0000256" key="6">
    <source>
        <dbReference type="RuleBase" id="RU367120"/>
    </source>
</evidence>
<dbReference type="PANTHER" id="PTHR11129:SF2">
    <property type="entry name" value="GERANYLGERANYL TRANSFERASE TYPE-2 SUBUNIT ALPHA"/>
    <property type="match status" value="1"/>
</dbReference>
<evidence type="ECO:0000256" key="3">
    <source>
        <dbReference type="ARBA" id="ARBA00022679"/>
    </source>
</evidence>
<comment type="function">
    <text evidence="6">Catalyzes the transfer of a geranyl-geranyl moiety from geranyl-geranyl pyrophosphate to cysteines occuring in specific C-terminal amino acid sequences.</text>
</comment>
<comment type="similarity">
    <text evidence="1 6">Belongs to the protein prenyltransferase subunit alpha family.</text>
</comment>
<evidence type="ECO:0000313" key="7">
    <source>
        <dbReference type="EMBL" id="AYO40970.1"/>
    </source>
</evidence>
<dbReference type="EC" id="2.5.1.60" evidence="6"/>
<dbReference type="STRING" id="425264.A0A3G2RZ20"/>
<dbReference type="GO" id="GO:0005968">
    <property type="term" value="C:Rab-protein geranylgeranyltransferase complex"/>
    <property type="evidence" value="ECO:0007669"/>
    <property type="project" value="TreeGrafter"/>
</dbReference>
<protein>
    <recommendedName>
        <fullName evidence="6">Geranylgeranyl transferase type-2 subunit alpha</fullName>
        <ecNumber evidence="6">2.5.1.60</ecNumber>
    </recommendedName>
    <alternativeName>
        <fullName evidence="6">Geranylgeranyl transferase type II subunit alpha</fullName>
    </alternativeName>
</protein>
<dbReference type="GO" id="GO:0097354">
    <property type="term" value="P:prenylation"/>
    <property type="evidence" value="ECO:0007669"/>
    <property type="project" value="UniProtKB-UniRule"/>
</dbReference>
<dbReference type="OrthoDB" id="1658at2759"/>
<name>A0A3G2RZ20_MALR7</name>
<dbReference type="GO" id="GO:0004663">
    <property type="term" value="F:Rab geranylgeranyltransferase activity"/>
    <property type="evidence" value="ECO:0007669"/>
    <property type="project" value="UniProtKB-UniRule"/>
</dbReference>
<evidence type="ECO:0000256" key="1">
    <source>
        <dbReference type="ARBA" id="ARBA00006734"/>
    </source>
</evidence>
<dbReference type="VEuPathDB" id="FungiDB:DNF11_0020"/>
<dbReference type="Proteomes" id="UP000269793">
    <property type="component" value="Chromosome I"/>
</dbReference>
<keyword evidence="3 6" id="KW-0808">Transferase</keyword>
<evidence type="ECO:0000256" key="5">
    <source>
        <dbReference type="ARBA" id="ARBA00047658"/>
    </source>
</evidence>
<sequence>MHNVKRVPVSVQSAEVLEQRRAEEARKLDTYKQIEDTYLEHRRNGDHSTEALESTTSILSCNPEYYSAWNYRRTILLYMFEQGDTNLKRRLLEGDLLMLQQSMKSHPKVYWLWNHRRWCLCLLPSSDVQDKGEKWRQELRLVNMMLEMDPRNFMGWNYRRWVIEELAKAQTNQENVPPFPSSLSSDLDDKTRAIHLELARHELKYTLTKIEQNFSNFSAWHNRSKLLPRIWDGEKLDAAARSQQRQAEFELLQQAMYTDPGDQSIWIYHRWLVSLDPNLETLKEQIQVIHELAEMEPESKWCMQSLAHYKQQLLSFHQNGITQSEAQKLENQVRGHLTQLEEIDSLRRHRYRDLLNNPPSSPSRH</sequence>
<dbReference type="AlphaFoldDB" id="A0A3G2RZ20"/>
<dbReference type="EMBL" id="CP033148">
    <property type="protein sequence ID" value="AYO40970.1"/>
    <property type="molecule type" value="Genomic_DNA"/>
</dbReference>
<dbReference type="PANTHER" id="PTHR11129">
    <property type="entry name" value="PROTEIN FARNESYLTRANSFERASE ALPHA SUBUNIT/RAB GERANYLGERANYL TRANSFERASE ALPHA SUBUNIT"/>
    <property type="match status" value="1"/>
</dbReference>
<proteinExistence type="inferred from homology"/>
<keyword evidence="4" id="KW-0677">Repeat</keyword>
<dbReference type="Gene3D" id="1.25.40.120">
    <property type="entry name" value="Protein prenylyltransferase"/>
    <property type="match status" value="1"/>
</dbReference>
<keyword evidence="8" id="KW-1185">Reference proteome</keyword>
<gene>
    <name evidence="7" type="primary">PGTA</name>
    <name evidence="7" type="ORF">DNF11_0020</name>
</gene>
<evidence type="ECO:0000313" key="8">
    <source>
        <dbReference type="Proteomes" id="UP000269793"/>
    </source>
</evidence>
<dbReference type="Pfam" id="PF01239">
    <property type="entry name" value="PPTA"/>
    <property type="match status" value="5"/>
</dbReference>
<comment type="catalytic activity">
    <reaction evidence="5 6">
        <text>geranylgeranyl diphosphate + L-cysteinyl-[protein] = S-geranylgeranyl-L-cysteinyl-[protein] + diphosphate</text>
        <dbReference type="Rhea" id="RHEA:21240"/>
        <dbReference type="Rhea" id="RHEA-COMP:10131"/>
        <dbReference type="Rhea" id="RHEA-COMP:11537"/>
        <dbReference type="ChEBI" id="CHEBI:29950"/>
        <dbReference type="ChEBI" id="CHEBI:33019"/>
        <dbReference type="ChEBI" id="CHEBI:57533"/>
        <dbReference type="ChEBI" id="CHEBI:86021"/>
        <dbReference type="EC" id="2.5.1.60"/>
    </reaction>
</comment>
<evidence type="ECO:0000256" key="4">
    <source>
        <dbReference type="ARBA" id="ARBA00022737"/>
    </source>
</evidence>